<feature type="domain" description="Protein kinase" evidence="1">
    <location>
        <begin position="18"/>
        <end position="276"/>
    </location>
</feature>
<reference evidence="3" key="1">
    <citation type="submission" date="2014-12" db="EMBL/GenBank/DDBJ databases">
        <title>Genome Sequence of Valsa Canker Pathogens Uncovers a Specific Adaption of Colonization on Woody Bark.</title>
        <authorList>
            <person name="Yin Z."/>
            <person name="Liu H."/>
            <person name="Gao X."/>
            <person name="Li Z."/>
            <person name="Song N."/>
            <person name="Ke X."/>
            <person name="Dai Q."/>
            <person name="Wu Y."/>
            <person name="Sun Y."/>
            <person name="Xu J.-R."/>
            <person name="Kang Z.K."/>
            <person name="Wang L."/>
            <person name="Huang L."/>
        </authorList>
    </citation>
    <scope>NUCLEOTIDE SEQUENCE [LARGE SCALE GENOMIC DNA]</scope>
    <source>
        <strain evidence="3">SXYL134</strain>
    </source>
</reference>
<dbReference type="Pfam" id="PF00069">
    <property type="entry name" value="Pkinase"/>
    <property type="match status" value="1"/>
</dbReference>
<evidence type="ECO:0000259" key="1">
    <source>
        <dbReference type="PROSITE" id="PS50011"/>
    </source>
</evidence>
<dbReference type="GO" id="GO:0005737">
    <property type="term" value="C:cytoplasm"/>
    <property type="evidence" value="ECO:0007669"/>
    <property type="project" value="TreeGrafter"/>
</dbReference>
<organism evidence="2 3">
    <name type="scientific">Cytospora mali</name>
    <name type="common">Apple Valsa canker fungus</name>
    <name type="synonym">Valsa mali</name>
    <dbReference type="NCBI Taxonomy" id="578113"/>
    <lineage>
        <taxon>Eukaryota</taxon>
        <taxon>Fungi</taxon>
        <taxon>Dikarya</taxon>
        <taxon>Ascomycota</taxon>
        <taxon>Pezizomycotina</taxon>
        <taxon>Sordariomycetes</taxon>
        <taxon>Sordariomycetidae</taxon>
        <taxon>Diaporthales</taxon>
        <taxon>Cytosporaceae</taxon>
        <taxon>Cytospora</taxon>
    </lineage>
</organism>
<dbReference type="Gene3D" id="1.10.510.10">
    <property type="entry name" value="Transferase(Phosphotransferase) domain 1"/>
    <property type="match status" value="1"/>
</dbReference>
<protein>
    <submittedName>
        <fullName evidence="2">Protein kinase byr2</fullName>
    </submittedName>
</protein>
<dbReference type="GO" id="GO:0005524">
    <property type="term" value="F:ATP binding"/>
    <property type="evidence" value="ECO:0007669"/>
    <property type="project" value="InterPro"/>
</dbReference>
<dbReference type="GO" id="GO:0004674">
    <property type="term" value="F:protein serine/threonine kinase activity"/>
    <property type="evidence" value="ECO:0007669"/>
    <property type="project" value="TreeGrafter"/>
</dbReference>
<dbReference type="Gene3D" id="3.30.200.20">
    <property type="entry name" value="Phosphorylase Kinase, domain 1"/>
    <property type="match status" value="1"/>
</dbReference>
<proteinExistence type="predicted"/>
<dbReference type="InterPro" id="IPR053235">
    <property type="entry name" value="Ser_Thr_kinase"/>
</dbReference>
<dbReference type="Proteomes" id="UP000078576">
    <property type="component" value="Unassembled WGS sequence"/>
</dbReference>
<gene>
    <name evidence="2" type="ORF">VP1G_08717</name>
</gene>
<dbReference type="STRING" id="694573.A0A194VC51"/>
<sequence>MSTHESVDTEQTTTHFDWHLGGKIRDGRFGPVFTGLRPDTGELFTAEKLVLDEPGTSSVTIDRVLSRLKDNQALPSQPNVVSYLGYQRKEGDIYILREYSAGGTLQDFVPKKGTVPQPLARSLLRQIVLGLEQLQTQGFAVVFLDAKNVFVDNKGGVKIEAPLLDITLTGQALPPTVLALPELILGRQNMRKADVWLLGILAAQLLTGDCNIAKAISASSVAAQIEQAQGPAWELPISQKVASNLDEKAFEFLRQCLTFDIDQRATISDLKEHPFLSVKQ</sequence>
<dbReference type="InterPro" id="IPR011009">
    <property type="entry name" value="Kinase-like_dom_sf"/>
</dbReference>
<accession>A0A194VC51</accession>
<dbReference type="PROSITE" id="PS50011">
    <property type="entry name" value="PROTEIN_KINASE_DOM"/>
    <property type="match status" value="1"/>
</dbReference>
<keyword evidence="2" id="KW-0808">Transferase</keyword>
<evidence type="ECO:0000313" key="3">
    <source>
        <dbReference type="Proteomes" id="UP000078576"/>
    </source>
</evidence>
<dbReference type="AlphaFoldDB" id="A0A194VC51"/>
<dbReference type="EMBL" id="KN714780">
    <property type="protein sequence ID" value="KUI61572.1"/>
    <property type="molecule type" value="Genomic_DNA"/>
</dbReference>
<dbReference type="OrthoDB" id="266718at2759"/>
<keyword evidence="2" id="KW-0418">Kinase</keyword>
<dbReference type="SMART" id="SM00220">
    <property type="entry name" value="S_TKc"/>
    <property type="match status" value="1"/>
</dbReference>
<dbReference type="SUPFAM" id="SSF56112">
    <property type="entry name" value="Protein kinase-like (PK-like)"/>
    <property type="match status" value="1"/>
</dbReference>
<dbReference type="PANTHER" id="PTHR24361">
    <property type="entry name" value="MITOGEN-ACTIVATED KINASE KINASE KINASE"/>
    <property type="match status" value="1"/>
</dbReference>
<evidence type="ECO:0000313" key="2">
    <source>
        <dbReference type="EMBL" id="KUI61572.1"/>
    </source>
</evidence>
<keyword evidence="3" id="KW-1185">Reference proteome</keyword>
<dbReference type="InterPro" id="IPR000719">
    <property type="entry name" value="Prot_kinase_dom"/>
</dbReference>
<name>A0A194VC51_CYTMA</name>